<dbReference type="Pfam" id="PF13298">
    <property type="entry name" value="LigD_N"/>
    <property type="match status" value="1"/>
</dbReference>
<name>A0A5D3KU26_9BRAD</name>
<proteinExistence type="predicted"/>
<sequence length="220" mass="24743">MANTAGGTLYRSKGQQVSLAAYRSKRAFTETPEPVGRGRQRGRTRAFVVQKHAASRLHYDFRLAVNGVLASWAVPKGPSMNPADKRLAVRTEDHPLEYAKFEGVIPPGQYGAGIVMVWDLGKYEPLENQPPEEQLARGKVQIVLQGEKLRGGFTLIQTKNRSMNSGRRDYWLLVKSRDEYADPSWDIDSARFDRSVLTGRSLKEIKEGKPAKPRLGRHRV</sequence>
<dbReference type="InterPro" id="IPR014144">
    <property type="entry name" value="LigD_PE_domain"/>
</dbReference>
<dbReference type="NCBIfam" id="TIGR02777">
    <property type="entry name" value="LigD_PE_dom"/>
    <property type="match status" value="1"/>
</dbReference>
<dbReference type="PANTHER" id="PTHR39465:SF1">
    <property type="entry name" value="DNA LIGASE D 3'-PHOSPHOESTERASE DOMAIN-CONTAINING PROTEIN"/>
    <property type="match status" value="1"/>
</dbReference>
<protein>
    <recommendedName>
        <fullName evidence="1">DNA ligase D 3'-phosphoesterase domain-containing protein</fullName>
    </recommendedName>
</protein>
<evidence type="ECO:0000259" key="1">
    <source>
        <dbReference type="Pfam" id="PF13298"/>
    </source>
</evidence>
<reference evidence="2 3" key="1">
    <citation type="submission" date="2019-08" db="EMBL/GenBank/DDBJ databases">
        <title>Bradyrhizobium hipponensis sp. nov., a rhizobium isolated from a Lupinus angustifolius root nodule in Tunisia.</title>
        <authorList>
            <person name="Off K."/>
            <person name="Rejili M."/>
            <person name="Mars M."/>
            <person name="Brachmann A."/>
            <person name="Marin M."/>
        </authorList>
    </citation>
    <scope>NUCLEOTIDE SEQUENCE [LARGE SCALE GENOMIC DNA]</scope>
    <source>
        <strain evidence="2 3">CTAW71</strain>
    </source>
</reference>
<dbReference type="Proteomes" id="UP000324758">
    <property type="component" value="Unassembled WGS sequence"/>
</dbReference>
<dbReference type="EMBL" id="VSSS01000008">
    <property type="protein sequence ID" value="TYL99124.1"/>
    <property type="molecule type" value="Genomic_DNA"/>
</dbReference>
<feature type="domain" description="DNA ligase D 3'-phosphoesterase" evidence="1">
    <location>
        <begin position="50"/>
        <end position="156"/>
    </location>
</feature>
<gene>
    <name evidence="2" type="ORF">FXB40_03105</name>
</gene>
<comment type="caution">
    <text evidence="2">The sequence shown here is derived from an EMBL/GenBank/DDBJ whole genome shotgun (WGS) entry which is preliminary data.</text>
</comment>
<organism evidence="2 3">
    <name type="scientific">Bradyrhizobium rifense</name>
    <dbReference type="NCBI Taxonomy" id="515499"/>
    <lineage>
        <taxon>Bacteria</taxon>
        <taxon>Pseudomonadati</taxon>
        <taxon>Pseudomonadota</taxon>
        <taxon>Alphaproteobacteria</taxon>
        <taxon>Hyphomicrobiales</taxon>
        <taxon>Nitrobacteraceae</taxon>
        <taxon>Bradyrhizobium</taxon>
    </lineage>
</organism>
<dbReference type="PANTHER" id="PTHR39465">
    <property type="entry name" value="DNA LIGASE D, 3'-PHOSPHOESTERASE DOMAIN"/>
    <property type="match status" value="1"/>
</dbReference>
<dbReference type="AlphaFoldDB" id="A0A5D3KU26"/>
<dbReference type="OrthoDB" id="9802472at2"/>
<keyword evidence="3" id="KW-1185">Reference proteome</keyword>
<accession>A0A5D3KU26</accession>
<evidence type="ECO:0000313" key="3">
    <source>
        <dbReference type="Proteomes" id="UP000324758"/>
    </source>
</evidence>
<evidence type="ECO:0000313" key="2">
    <source>
        <dbReference type="EMBL" id="TYL99124.1"/>
    </source>
</evidence>